<dbReference type="PROSITE" id="PS51000">
    <property type="entry name" value="HTH_DEOR_2"/>
    <property type="match status" value="1"/>
</dbReference>
<feature type="signal peptide" evidence="4">
    <location>
        <begin position="1"/>
        <end position="21"/>
    </location>
</feature>
<dbReference type="PIRSF" id="PIRSF016838">
    <property type="entry name" value="PafC"/>
    <property type="match status" value="1"/>
</dbReference>
<feature type="compositionally biased region" description="Pro residues" evidence="3">
    <location>
        <begin position="328"/>
        <end position="342"/>
    </location>
</feature>
<dbReference type="InterPro" id="IPR057727">
    <property type="entry name" value="WCX_dom"/>
</dbReference>
<dbReference type="PANTHER" id="PTHR34580">
    <property type="match status" value="1"/>
</dbReference>
<dbReference type="InterPro" id="IPR001034">
    <property type="entry name" value="DeoR_HTH"/>
</dbReference>
<evidence type="ECO:0000313" key="7">
    <source>
        <dbReference type="Proteomes" id="UP000198765"/>
    </source>
</evidence>
<dbReference type="InterPro" id="IPR036388">
    <property type="entry name" value="WH-like_DNA-bd_sf"/>
</dbReference>
<gene>
    <name evidence="6" type="ORF">GA0070621_4297</name>
</gene>
<keyword evidence="1" id="KW-0805">Transcription regulation</keyword>
<dbReference type="Gene3D" id="1.10.10.10">
    <property type="entry name" value="Winged helix-like DNA-binding domain superfamily/Winged helix DNA-binding domain"/>
    <property type="match status" value="1"/>
</dbReference>
<dbReference type="InterPro" id="IPR028349">
    <property type="entry name" value="PafC-like"/>
</dbReference>
<evidence type="ECO:0000256" key="3">
    <source>
        <dbReference type="SAM" id="MobiDB-lite"/>
    </source>
</evidence>
<keyword evidence="2" id="KW-0804">Transcription</keyword>
<dbReference type="PROSITE" id="PS52050">
    <property type="entry name" value="WYL"/>
    <property type="match status" value="1"/>
</dbReference>
<reference evidence="6 7" key="1">
    <citation type="submission" date="2016-06" db="EMBL/GenBank/DDBJ databases">
        <authorList>
            <person name="Kjaerup R.B."/>
            <person name="Dalgaard T.S."/>
            <person name="Juul-Madsen H.R."/>
        </authorList>
    </citation>
    <scope>NUCLEOTIDE SEQUENCE [LARGE SCALE GENOMIC DNA]</scope>
    <source>
        <strain evidence="6 7">DSM 45248</strain>
    </source>
</reference>
<accession>A0A1A9A7K4</accession>
<evidence type="ECO:0000256" key="2">
    <source>
        <dbReference type="ARBA" id="ARBA00023163"/>
    </source>
</evidence>
<keyword evidence="4" id="KW-0732">Signal</keyword>
<evidence type="ECO:0000259" key="5">
    <source>
        <dbReference type="PROSITE" id="PS51000"/>
    </source>
</evidence>
<evidence type="ECO:0000313" key="6">
    <source>
        <dbReference type="EMBL" id="SBT52092.1"/>
    </source>
</evidence>
<dbReference type="Pfam" id="PF25583">
    <property type="entry name" value="WCX"/>
    <property type="match status" value="1"/>
</dbReference>
<dbReference type="OrthoDB" id="3171994at2"/>
<dbReference type="PATRIC" id="fig|299146.4.peg.4446"/>
<organism evidence="6 7">
    <name type="scientific">Micromonospora narathiwatensis</name>
    <dbReference type="NCBI Taxonomy" id="299146"/>
    <lineage>
        <taxon>Bacteria</taxon>
        <taxon>Bacillati</taxon>
        <taxon>Actinomycetota</taxon>
        <taxon>Actinomycetes</taxon>
        <taxon>Micromonosporales</taxon>
        <taxon>Micromonosporaceae</taxon>
        <taxon>Micromonospora</taxon>
    </lineage>
</organism>
<dbReference type="EMBL" id="LT594324">
    <property type="protein sequence ID" value="SBT52092.1"/>
    <property type="molecule type" value="Genomic_DNA"/>
</dbReference>
<feature type="domain" description="HTH deoR-type" evidence="5">
    <location>
        <begin position="2"/>
        <end position="67"/>
    </location>
</feature>
<proteinExistence type="predicted"/>
<dbReference type="InterPro" id="IPR026881">
    <property type="entry name" value="WYL_dom"/>
</dbReference>
<dbReference type="AlphaFoldDB" id="A0A1A9A7K4"/>
<evidence type="ECO:0000256" key="1">
    <source>
        <dbReference type="ARBA" id="ARBA00023015"/>
    </source>
</evidence>
<dbReference type="InterPro" id="IPR051534">
    <property type="entry name" value="CBASS_pafABC_assoc_protein"/>
</dbReference>
<dbReference type="Pfam" id="PF13280">
    <property type="entry name" value="WYL"/>
    <property type="match status" value="1"/>
</dbReference>
<dbReference type="Proteomes" id="UP000198765">
    <property type="component" value="Chromosome I"/>
</dbReference>
<dbReference type="GO" id="GO:0003700">
    <property type="term" value="F:DNA-binding transcription factor activity"/>
    <property type="evidence" value="ECO:0007669"/>
    <property type="project" value="InterPro"/>
</dbReference>
<dbReference type="Pfam" id="PF08279">
    <property type="entry name" value="HTH_11"/>
    <property type="match status" value="1"/>
</dbReference>
<dbReference type="GO" id="GO:0003677">
    <property type="term" value="F:DNA binding"/>
    <property type="evidence" value="ECO:0007669"/>
    <property type="project" value="UniProtKB-KW"/>
</dbReference>
<name>A0A1A9A7K4_9ACTN</name>
<dbReference type="RefSeq" id="WP_091198646.1">
    <property type="nucleotide sequence ID" value="NZ_LT594324.1"/>
</dbReference>
<protein>
    <submittedName>
        <fullName evidence="6">Predicted DNA-binding transcriptional regulator YafY, contains an HTH and WYL domains</fullName>
    </submittedName>
</protein>
<feature type="region of interest" description="Disordered" evidence="3">
    <location>
        <begin position="321"/>
        <end position="355"/>
    </location>
</feature>
<dbReference type="SUPFAM" id="SSF46785">
    <property type="entry name" value="Winged helix' DNA-binding domain"/>
    <property type="match status" value="1"/>
</dbReference>
<feature type="chain" id="PRO_5008383263" evidence="4">
    <location>
        <begin position="22"/>
        <end position="355"/>
    </location>
</feature>
<dbReference type="InterPro" id="IPR036390">
    <property type="entry name" value="WH_DNA-bd_sf"/>
</dbReference>
<dbReference type="PANTHER" id="PTHR34580:SF1">
    <property type="entry name" value="PROTEIN PAFC"/>
    <property type="match status" value="1"/>
</dbReference>
<sequence>MRAARLISLVLLLQSRGTMTAAELAHELEVSERTVYRDVLALSAAGVPVYADRGRAGGYRLLGGYRTRLTGLTRDEAEALFLTGLPGPAGDMGLADAVAAAELKVLAALPPSLRDAPVRTGQRFHLDVPGWFRESAPPRWLTELARAVWRDRVVELRYRRGEREVTRTVQPYGLVLKSGVWYLIGRVGDGYRTYRVDRVVGVEVGEEGFDRDDGFDLGAYWRGQAEAFLREILRAEVTVRLSPAGLRALRHLVDAPFVYDEAVDAAGAPDGQGRRVLRLPVESVTVAYAQLLALGPEVEVLDPPELRARFVEAARRSAALYAEAPTTPDGPGPAAGPGPGAEPGPASAEPPEGQR</sequence>
<keyword evidence="7" id="KW-1185">Reference proteome</keyword>
<dbReference type="InterPro" id="IPR013196">
    <property type="entry name" value="HTH_11"/>
</dbReference>
<keyword evidence="6" id="KW-0238">DNA-binding</keyword>
<evidence type="ECO:0000256" key="4">
    <source>
        <dbReference type="SAM" id="SignalP"/>
    </source>
</evidence>
<feature type="compositionally biased region" description="Low complexity" evidence="3">
    <location>
        <begin position="343"/>
        <end position="355"/>
    </location>
</feature>